<evidence type="ECO:0000259" key="6">
    <source>
        <dbReference type="PROSITE" id="PS50977"/>
    </source>
</evidence>
<dbReference type="InterPro" id="IPR036271">
    <property type="entry name" value="Tet_transcr_reg_TetR-rel_C_sf"/>
</dbReference>
<dbReference type="SUPFAM" id="SSF48498">
    <property type="entry name" value="Tetracyclin repressor-like, C-terminal domain"/>
    <property type="match status" value="1"/>
</dbReference>
<evidence type="ECO:0000256" key="4">
    <source>
        <dbReference type="PROSITE-ProRule" id="PRU00335"/>
    </source>
</evidence>
<dbReference type="EMBL" id="LGCK01000010">
    <property type="protein sequence ID" value="KPL71869.1"/>
    <property type="molecule type" value="Genomic_DNA"/>
</dbReference>
<evidence type="ECO:0000256" key="3">
    <source>
        <dbReference type="ARBA" id="ARBA00023163"/>
    </source>
</evidence>
<dbReference type="Proteomes" id="UP000050430">
    <property type="component" value="Unassembled WGS sequence"/>
</dbReference>
<keyword evidence="2 4" id="KW-0238">DNA-binding</keyword>
<dbReference type="OrthoDB" id="9809994at2"/>
<evidence type="ECO:0000256" key="2">
    <source>
        <dbReference type="ARBA" id="ARBA00023125"/>
    </source>
</evidence>
<dbReference type="STRING" id="229920.ADM99_10690"/>
<dbReference type="PRINTS" id="PR00455">
    <property type="entry name" value="HTHTETR"/>
</dbReference>
<evidence type="ECO:0000256" key="5">
    <source>
        <dbReference type="SAM" id="Phobius"/>
    </source>
</evidence>
<proteinExistence type="predicted"/>
<evidence type="ECO:0000256" key="1">
    <source>
        <dbReference type="ARBA" id="ARBA00023015"/>
    </source>
</evidence>
<dbReference type="Gene3D" id="1.10.357.10">
    <property type="entry name" value="Tetracycline Repressor, domain 2"/>
    <property type="match status" value="1"/>
</dbReference>
<dbReference type="PANTHER" id="PTHR30055:SF234">
    <property type="entry name" value="HTH-TYPE TRANSCRIPTIONAL REGULATOR BETI"/>
    <property type="match status" value="1"/>
</dbReference>
<keyword evidence="5" id="KW-1133">Transmembrane helix</keyword>
<evidence type="ECO:0000313" key="7">
    <source>
        <dbReference type="EMBL" id="KPL71869.1"/>
    </source>
</evidence>
<keyword evidence="8" id="KW-1185">Reference proteome</keyword>
<accession>A0A0P6X9M3</accession>
<organism evidence="7 8">
    <name type="scientific">Leptolinea tardivitalis</name>
    <dbReference type="NCBI Taxonomy" id="229920"/>
    <lineage>
        <taxon>Bacteria</taxon>
        <taxon>Bacillati</taxon>
        <taxon>Chloroflexota</taxon>
        <taxon>Anaerolineae</taxon>
        <taxon>Anaerolineales</taxon>
        <taxon>Anaerolineaceae</taxon>
        <taxon>Leptolinea</taxon>
    </lineage>
</organism>
<feature type="DNA-binding region" description="H-T-H motif" evidence="4">
    <location>
        <begin position="34"/>
        <end position="53"/>
    </location>
</feature>
<dbReference type="AlphaFoldDB" id="A0A0P6X9M3"/>
<protein>
    <submittedName>
        <fullName evidence="7">TetR family transcriptional regulator</fullName>
    </submittedName>
</protein>
<feature type="transmembrane region" description="Helical" evidence="5">
    <location>
        <begin position="148"/>
        <end position="165"/>
    </location>
</feature>
<keyword evidence="3" id="KW-0804">Transcription</keyword>
<evidence type="ECO:0000313" key="8">
    <source>
        <dbReference type="Proteomes" id="UP000050430"/>
    </source>
</evidence>
<dbReference type="Pfam" id="PF00440">
    <property type="entry name" value="TetR_N"/>
    <property type="match status" value="1"/>
</dbReference>
<name>A0A0P6X9M3_9CHLR</name>
<comment type="caution">
    <text evidence="7">The sequence shown here is derived from an EMBL/GenBank/DDBJ whole genome shotgun (WGS) entry which is preliminary data.</text>
</comment>
<dbReference type="GO" id="GO:0003700">
    <property type="term" value="F:DNA-binding transcription factor activity"/>
    <property type="evidence" value="ECO:0007669"/>
    <property type="project" value="TreeGrafter"/>
</dbReference>
<dbReference type="InterPro" id="IPR050109">
    <property type="entry name" value="HTH-type_TetR-like_transc_reg"/>
</dbReference>
<keyword evidence="1" id="KW-0805">Transcription regulation</keyword>
<gene>
    <name evidence="7" type="ORF">ADM99_10690</name>
</gene>
<dbReference type="PROSITE" id="PS50977">
    <property type="entry name" value="HTH_TETR_2"/>
    <property type="match status" value="1"/>
</dbReference>
<dbReference type="SUPFAM" id="SSF46689">
    <property type="entry name" value="Homeodomain-like"/>
    <property type="match status" value="1"/>
</dbReference>
<dbReference type="PANTHER" id="PTHR30055">
    <property type="entry name" value="HTH-TYPE TRANSCRIPTIONAL REGULATOR RUTR"/>
    <property type="match status" value="1"/>
</dbReference>
<dbReference type="InterPro" id="IPR009057">
    <property type="entry name" value="Homeodomain-like_sf"/>
</dbReference>
<dbReference type="InterPro" id="IPR001647">
    <property type="entry name" value="HTH_TetR"/>
</dbReference>
<reference evidence="7 8" key="1">
    <citation type="submission" date="2015-07" db="EMBL/GenBank/DDBJ databases">
        <title>Genome sequence of Leptolinea tardivitalis DSM 16556.</title>
        <authorList>
            <person name="Hemp J."/>
            <person name="Ward L.M."/>
            <person name="Pace L.A."/>
            <person name="Fischer W.W."/>
        </authorList>
    </citation>
    <scope>NUCLEOTIDE SEQUENCE [LARGE SCALE GENOMIC DNA]</scope>
    <source>
        <strain evidence="7 8">YMTK-2</strain>
    </source>
</reference>
<dbReference type="RefSeq" id="WP_062420536.1">
    <property type="nucleotide sequence ID" value="NZ_BBYA01000002.1"/>
</dbReference>
<dbReference type="GO" id="GO:0000976">
    <property type="term" value="F:transcription cis-regulatory region binding"/>
    <property type="evidence" value="ECO:0007669"/>
    <property type="project" value="TreeGrafter"/>
</dbReference>
<feature type="domain" description="HTH tetR-type" evidence="6">
    <location>
        <begin position="11"/>
        <end position="71"/>
    </location>
</feature>
<keyword evidence="5" id="KW-0812">Transmembrane</keyword>
<keyword evidence="5" id="KW-0472">Membrane</keyword>
<sequence length="197" mass="22092">MKRSIRQIQKDETREKLLSAAHIVFGQKGIMAARMSDIAEAAGVSHGTVFVHFKTQETLVAAVIDDFGIRMGQRTHDMARNSGSLRDVLKAHLEGIREDEAFYTQLVIETRSLPPIARETMISIQSAVSFHINQAAQREMDAGVIKPMSMALLFNTWIGLVHYYLTNRDLFSPEKSVIETCGSMLIDHFMHMISSAN</sequence>